<comment type="caution">
    <text evidence="3">The sequence shown here is derived from an EMBL/GenBank/DDBJ whole genome shotgun (WGS) entry which is preliminary data.</text>
</comment>
<dbReference type="AlphaFoldDB" id="A0A699GQM5"/>
<dbReference type="SUPFAM" id="SSF53098">
    <property type="entry name" value="Ribonuclease H-like"/>
    <property type="match status" value="1"/>
</dbReference>
<dbReference type="InterPro" id="IPR039537">
    <property type="entry name" value="Retrotran_Ty1/copia-like"/>
</dbReference>
<dbReference type="PANTHER" id="PTHR42648">
    <property type="entry name" value="TRANSPOSASE, PUTATIVE-RELATED"/>
    <property type="match status" value="1"/>
</dbReference>
<dbReference type="PANTHER" id="PTHR42648:SF27">
    <property type="entry name" value="RNA-DIRECTED DNA POLYMERASE"/>
    <property type="match status" value="1"/>
</dbReference>
<proteinExistence type="predicted"/>
<gene>
    <name evidence="3" type="ORF">Tci_148385</name>
</gene>
<reference evidence="3" key="1">
    <citation type="journal article" date="2019" name="Sci. Rep.">
        <title>Draft genome of Tanacetum cinerariifolium, the natural source of mosquito coil.</title>
        <authorList>
            <person name="Yamashiro T."/>
            <person name="Shiraishi A."/>
            <person name="Satake H."/>
            <person name="Nakayama K."/>
        </authorList>
    </citation>
    <scope>NUCLEOTIDE SEQUENCE</scope>
</reference>
<name>A0A699GQM5_TANCI</name>
<dbReference type="CDD" id="cd09272">
    <property type="entry name" value="RNase_HI_RT_Ty1"/>
    <property type="match status" value="1"/>
</dbReference>
<evidence type="ECO:0000259" key="2">
    <source>
        <dbReference type="Pfam" id="PF25597"/>
    </source>
</evidence>
<protein>
    <recommendedName>
        <fullName evidence="2">Retroviral polymerase SH3-like domain-containing protein</fullName>
    </recommendedName>
</protein>
<accession>A0A699GQM5</accession>
<feature type="region of interest" description="Disordered" evidence="1">
    <location>
        <begin position="157"/>
        <end position="193"/>
    </location>
</feature>
<sequence>MESLEFVFYSKTILGEMQNKLLPQTQTIQLSGQFSPNFTNWFQNLRIVLRSEGKLVHLEQPMILLPYPVRTLEHYKAYDTLELKTMFEEQAKQELFETVIAFYACKQEDGQSNYNMHSMVKMLAELHAMLKLHAKSIPKKADTPTVLRIWEGRIHKDKNKPQGANGRGKGKNKLGYAPRPKISQPPNRDNLKKDSICHHCKEGLRESKKLKHEALSIYMGNGMRASVEAIRTFDLILPSGKTQGLLLFSRGIDDFNCYGFVYLMKHKHEVFETFKVFQNEVENQLGKKIKVSERRNQTLLDMVRSVMNLTTLLKSFWGYALEIAAHILNMFPTKKGCEAFVKRDTPVQLDSISIKCVFVCYPKEIMGYYFYYPLENKIFVSQNIEFFENSFMVQEASRGHGLLKISGSDKGLKLIQEEDTQPFENTSEEHTKVAPTKVDPQNVRVPILRSVRIPQVPDRYGYYVDIEEYELGDLNEPPSYKTALAYPKSDKWLEAMNTEMQSMKDNQVWYLVDLLSNGRTVRCKWLFKKKNDMDGNVHTFKAHLVEKSFTQTYSVDYEETFSLTSFLNGHLSEDVYMVQSEGFVDPDHPSKHYNAARSKILACNCFSMKYLEEAAYILRIKIIRDRSKQLIALSQSDYLEKIIKKFRMKNSKKGYTPMMEKPDYRKSQGAKTPTEKSVKQSTIAMSFIEVEYIVAAEASMEALWMRKFIDGLGDVMPSNKRPMKMLYDNEPALAITNDPEILKGARHFQRKYHYTREAI</sequence>
<dbReference type="InterPro" id="IPR057670">
    <property type="entry name" value="SH3_retrovirus"/>
</dbReference>
<feature type="domain" description="Retroviral polymerase SH3-like" evidence="2">
    <location>
        <begin position="337"/>
        <end position="392"/>
    </location>
</feature>
<evidence type="ECO:0000313" key="3">
    <source>
        <dbReference type="EMBL" id="GEV76408.1"/>
    </source>
</evidence>
<organism evidence="3">
    <name type="scientific">Tanacetum cinerariifolium</name>
    <name type="common">Dalmatian daisy</name>
    <name type="synonym">Chrysanthemum cinerariifolium</name>
    <dbReference type="NCBI Taxonomy" id="118510"/>
    <lineage>
        <taxon>Eukaryota</taxon>
        <taxon>Viridiplantae</taxon>
        <taxon>Streptophyta</taxon>
        <taxon>Embryophyta</taxon>
        <taxon>Tracheophyta</taxon>
        <taxon>Spermatophyta</taxon>
        <taxon>Magnoliopsida</taxon>
        <taxon>eudicotyledons</taxon>
        <taxon>Gunneridae</taxon>
        <taxon>Pentapetalae</taxon>
        <taxon>asterids</taxon>
        <taxon>campanulids</taxon>
        <taxon>Asterales</taxon>
        <taxon>Asteraceae</taxon>
        <taxon>Asteroideae</taxon>
        <taxon>Anthemideae</taxon>
        <taxon>Anthemidinae</taxon>
        <taxon>Tanacetum</taxon>
    </lineage>
</organism>
<dbReference type="Pfam" id="PF25597">
    <property type="entry name" value="SH3_retrovirus"/>
    <property type="match status" value="1"/>
</dbReference>
<evidence type="ECO:0000256" key="1">
    <source>
        <dbReference type="SAM" id="MobiDB-lite"/>
    </source>
</evidence>
<dbReference type="InterPro" id="IPR012337">
    <property type="entry name" value="RNaseH-like_sf"/>
</dbReference>
<dbReference type="EMBL" id="BKCJ010033540">
    <property type="protein sequence ID" value="GEV76408.1"/>
    <property type="molecule type" value="Genomic_DNA"/>
</dbReference>